<gene>
    <name evidence="1" type="ORF">D1831_13345</name>
</gene>
<evidence type="ECO:0000313" key="2">
    <source>
        <dbReference type="Proteomes" id="UP000283633"/>
    </source>
</evidence>
<dbReference type="InterPro" id="IPR011055">
    <property type="entry name" value="Dup_hybrid_motif"/>
</dbReference>
<sequence length="170" mass="19410">MKPLIPAVTPLIDYHQFRRNDSILNSATLRFKHSRLRLRGQILSPVAGRVVAIDKSRRLLCFRAQNGTIYWWRLALIWPTCAFVPFQLMVKVGDEVVVGQPLAVMVNVWGPAPIMVMVVQQRLNQLVALLRAQQRVSLKLVRYVESVLTRTVLNLTGNHQVKIIGPPWEI</sequence>
<comment type="caution">
    <text evidence="1">The sequence shown here is derived from an EMBL/GenBank/DDBJ whole genome shotgun (WGS) entry which is preliminary data.</text>
</comment>
<reference evidence="1 2" key="1">
    <citation type="submission" date="2018-08" db="EMBL/GenBank/DDBJ databases">
        <title>Genome Lactobacillus garii FI11369.</title>
        <authorList>
            <person name="Diaz M."/>
            <person name="Narbad A."/>
        </authorList>
    </citation>
    <scope>NUCLEOTIDE SEQUENCE [LARGE SCALE GENOMIC DNA]</scope>
    <source>
        <strain evidence="1 2">FI11369</strain>
    </source>
</reference>
<protein>
    <recommendedName>
        <fullName evidence="3">PTS EIIA type-1 domain-containing protein</fullName>
    </recommendedName>
</protein>
<dbReference type="AlphaFoldDB" id="A0A3R8J537"/>
<dbReference type="RefSeq" id="WP_125073344.1">
    <property type="nucleotide sequence ID" value="NZ_QWZQ01000066.1"/>
</dbReference>
<keyword evidence="2" id="KW-1185">Reference proteome</keyword>
<dbReference type="SUPFAM" id="SSF51261">
    <property type="entry name" value="Duplicated hybrid motif"/>
    <property type="match status" value="1"/>
</dbReference>
<dbReference type="OrthoDB" id="2296333at2"/>
<dbReference type="Proteomes" id="UP000283633">
    <property type="component" value="Unassembled WGS sequence"/>
</dbReference>
<organism evidence="1 2">
    <name type="scientific">Lactiplantibacillus garii</name>
    <dbReference type="NCBI Taxonomy" id="2306423"/>
    <lineage>
        <taxon>Bacteria</taxon>
        <taxon>Bacillati</taxon>
        <taxon>Bacillota</taxon>
        <taxon>Bacilli</taxon>
        <taxon>Lactobacillales</taxon>
        <taxon>Lactobacillaceae</taxon>
        <taxon>Lactiplantibacillus</taxon>
    </lineage>
</organism>
<evidence type="ECO:0008006" key="3">
    <source>
        <dbReference type="Google" id="ProtNLM"/>
    </source>
</evidence>
<dbReference type="EMBL" id="QWZQ01000066">
    <property type="protein sequence ID" value="RRK09324.1"/>
    <property type="molecule type" value="Genomic_DNA"/>
</dbReference>
<name>A0A3R8J537_9LACO</name>
<evidence type="ECO:0000313" key="1">
    <source>
        <dbReference type="EMBL" id="RRK09324.1"/>
    </source>
</evidence>
<proteinExistence type="predicted"/>
<accession>A0A3R8J537</accession>